<comment type="caution">
    <text evidence="3">The sequence shown here is derived from an EMBL/GenBank/DDBJ whole genome shotgun (WGS) entry which is preliminary data.</text>
</comment>
<feature type="compositionally biased region" description="Polar residues" evidence="2">
    <location>
        <begin position="45"/>
        <end position="54"/>
    </location>
</feature>
<dbReference type="EMBL" id="PQXM01000150">
    <property type="protein sequence ID" value="TGO76513.1"/>
    <property type="molecule type" value="Genomic_DNA"/>
</dbReference>
<evidence type="ECO:0000256" key="2">
    <source>
        <dbReference type="SAM" id="MobiDB-lite"/>
    </source>
</evidence>
<dbReference type="AlphaFoldDB" id="A0A4Z1K588"/>
<evidence type="ECO:0000313" key="4">
    <source>
        <dbReference type="Proteomes" id="UP000297229"/>
    </source>
</evidence>
<reference evidence="3 4" key="1">
    <citation type="submission" date="2017-12" db="EMBL/GenBank/DDBJ databases">
        <title>Comparative genomics of Botrytis spp.</title>
        <authorList>
            <person name="Valero-Jimenez C.A."/>
            <person name="Tapia P."/>
            <person name="Veloso J."/>
            <person name="Silva-Moreno E."/>
            <person name="Staats M."/>
            <person name="Valdes J.H."/>
            <person name="Van Kan J.A.L."/>
        </authorList>
    </citation>
    <scope>NUCLEOTIDE SEQUENCE [LARGE SCALE GENOMIC DNA]</scope>
    <source>
        <strain evidence="3 4">Be9601</strain>
    </source>
</reference>
<feature type="compositionally biased region" description="Polar residues" evidence="2">
    <location>
        <begin position="94"/>
        <end position="103"/>
    </location>
</feature>
<feature type="compositionally biased region" description="Low complexity" evidence="2">
    <location>
        <begin position="272"/>
        <end position="300"/>
    </location>
</feature>
<feature type="compositionally biased region" description="Polar residues" evidence="2">
    <location>
        <begin position="636"/>
        <end position="648"/>
    </location>
</feature>
<name>A0A4Z1K588_9HELO</name>
<feature type="compositionally biased region" description="Basic and acidic residues" evidence="2">
    <location>
        <begin position="697"/>
        <end position="714"/>
    </location>
</feature>
<feature type="compositionally biased region" description="Pro residues" evidence="2">
    <location>
        <begin position="498"/>
        <end position="508"/>
    </location>
</feature>
<keyword evidence="1" id="KW-0175">Coiled coil</keyword>
<feature type="region of interest" description="Disordered" evidence="2">
    <location>
        <begin position="1"/>
        <end position="143"/>
    </location>
</feature>
<feature type="region of interest" description="Disordered" evidence="2">
    <location>
        <begin position="272"/>
        <end position="305"/>
    </location>
</feature>
<gene>
    <name evidence="3" type="ORF">BELL_0151g00030</name>
</gene>
<evidence type="ECO:0000256" key="1">
    <source>
        <dbReference type="SAM" id="Coils"/>
    </source>
</evidence>
<proteinExistence type="predicted"/>
<dbReference type="Proteomes" id="UP000297229">
    <property type="component" value="Unassembled WGS sequence"/>
</dbReference>
<protein>
    <submittedName>
        <fullName evidence="3">Uncharacterized protein</fullName>
    </submittedName>
</protein>
<organism evidence="3 4">
    <name type="scientific">Botrytis elliptica</name>
    <dbReference type="NCBI Taxonomy" id="278938"/>
    <lineage>
        <taxon>Eukaryota</taxon>
        <taxon>Fungi</taxon>
        <taxon>Dikarya</taxon>
        <taxon>Ascomycota</taxon>
        <taxon>Pezizomycotina</taxon>
        <taxon>Leotiomycetes</taxon>
        <taxon>Helotiales</taxon>
        <taxon>Sclerotiniaceae</taxon>
        <taxon>Botrytis</taxon>
    </lineage>
</organism>
<feature type="region of interest" description="Disordered" evidence="2">
    <location>
        <begin position="593"/>
        <end position="714"/>
    </location>
</feature>
<feature type="region of interest" description="Disordered" evidence="2">
    <location>
        <begin position="390"/>
        <end position="415"/>
    </location>
</feature>
<feature type="coiled-coil region" evidence="1">
    <location>
        <begin position="759"/>
        <end position="786"/>
    </location>
</feature>
<sequence>MERQSSINSFGKRDNDDPPRKEPRMLKSQREMFAEYQDSRRDSDSYASKHSGSTPRREVDSYRPSRRTNNPHFPRASYRNHAVHHPSPLGPGTRETTTQGSENTRFDTARTSLSGAAGSANTTEEWESAPLVSHPAEVVASPEREEALPSRAEDEYELLSEHAGGPIRRFTKLMCDVITKTITENSGNNYLSAIEILSRACNNVAKTGTFLEVHDCWLYWRKKGMQRDIAPRWPENLDEVDKEVERYRQLKTTKSESTKAAYVARLATAPVTSESSVTPGTTETTEATETTETVAAPGPARKSKHWTQKEKNLLFEVVKACVNKEYRVKSKKYWWSMVGVAMRKEGYTRKSDEYREWFEQHGHRHFGYHETGYYSQPGDLRVNAGRMQHGNGIMTPEDSPVDDAPRKRRGDSQLNSSRVRFKVSLAQKSPKIPKTPRANKPRMASMVAHDNKSWAGGYRVKDKTAKRAEEYPLQLITPSTGERFEPFTTEPQEAYAPPQSPAASPPGSPLFVTEDEPQIEPQNERDSVPSARNSTTSRFSSTPALADYQSMMSDETTTPEEALKLGETMTSNEGVYSGEPTNSDERIDFQETMSEEVDDTPPLQPNETEDAEDGVRLIGDEWGFATPPAMRPSGTDGMTQMDNHGNFNSSHISASTDSSDPLTLATPPSFDDSLTSSETIEETPLSQPVSTSDIESENSHGSKPEEQLLREQQERTDLEIANLRANYLRVKEAREDDMKKLDDTAQELDFVILRRAEQLESQAVNLAEMQRIEAELEEKIKVKQALSGALEELEFCG</sequence>
<feature type="region of interest" description="Disordered" evidence="2">
    <location>
        <begin position="491"/>
        <end position="560"/>
    </location>
</feature>
<feature type="compositionally biased region" description="Low complexity" evidence="2">
    <location>
        <begin position="649"/>
        <end position="659"/>
    </location>
</feature>
<evidence type="ECO:0000313" key="3">
    <source>
        <dbReference type="EMBL" id="TGO76513.1"/>
    </source>
</evidence>
<accession>A0A4Z1K588</accession>
<feature type="compositionally biased region" description="Polar residues" evidence="2">
    <location>
        <begin position="672"/>
        <end position="693"/>
    </location>
</feature>
<feature type="compositionally biased region" description="Polar residues" evidence="2">
    <location>
        <begin position="109"/>
        <end position="123"/>
    </location>
</feature>
<feature type="compositionally biased region" description="Polar residues" evidence="2">
    <location>
        <begin position="530"/>
        <end position="543"/>
    </location>
</feature>
<keyword evidence="4" id="KW-1185">Reference proteome</keyword>
<feature type="compositionally biased region" description="Basic and acidic residues" evidence="2">
    <location>
        <begin position="11"/>
        <end position="44"/>
    </location>
</feature>